<evidence type="ECO:0000313" key="3">
    <source>
        <dbReference type="Proteomes" id="UP000001194"/>
    </source>
</evidence>
<feature type="compositionally biased region" description="Basic and acidic residues" evidence="1">
    <location>
        <begin position="155"/>
        <end position="164"/>
    </location>
</feature>
<keyword evidence="3" id="KW-1185">Reference proteome</keyword>
<feature type="region of interest" description="Disordered" evidence="1">
    <location>
        <begin position="123"/>
        <end position="142"/>
    </location>
</feature>
<name>B0DAD2_LACBS</name>
<dbReference type="KEGG" id="lbc:LACBIDRAFT_294248"/>
<dbReference type="GeneID" id="6076214"/>
<feature type="compositionally biased region" description="Low complexity" evidence="1">
    <location>
        <begin position="125"/>
        <end position="139"/>
    </location>
</feature>
<feature type="region of interest" description="Disordered" evidence="1">
    <location>
        <begin position="147"/>
        <end position="208"/>
    </location>
</feature>
<accession>B0DAD2</accession>
<dbReference type="AlphaFoldDB" id="B0DAD2"/>
<dbReference type="InParanoid" id="B0DAD2"/>
<reference evidence="2 3" key="1">
    <citation type="journal article" date="2008" name="Nature">
        <title>The genome of Laccaria bicolor provides insights into mycorrhizal symbiosis.</title>
        <authorList>
            <person name="Martin F."/>
            <person name="Aerts A."/>
            <person name="Ahren D."/>
            <person name="Brun A."/>
            <person name="Danchin E.G.J."/>
            <person name="Duchaussoy F."/>
            <person name="Gibon J."/>
            <person name="Kohler A."/>
            <person name="Lindquist E."/>
            <person name="Pereda V."/>
            <person name="Salamov A."/>
            <person name="Shapiro H.J."/>
            <person name="Wuyts J."/>
            <person name="Blaudez D."/>
            <person name="Buee M."/>
            <person name="Brokstein P."/>
            <person name="Canbaeck B."/>
            <person name="Cohen D."/>
            <person name="Courty P.E."/>
            <person name="Coutinho P.M."/>
            <person name="Delaruelle C."/>
            <person name="Detter J.C."/>
            <person name="Deveau A."/>
            <person name="DiFazio S."/>
            <person name="Duplessis S."/>
            <person name="Fraissinet-Tachet L."/>
            <person name="Lucic E."/>
            <person name="Frey-Klett P."/>
            <person name="Fourrey C."/>
            <person name="Feussner I."/>
            <person name="Gay G."/>
            <person name="Grimwood J."/>
            <person name="Hoegger P.J."/>
            <person name="Jain P."/>
            <person name="Kilaru S."/>
            <person name="Labbe J."/>
            <person name="Lin Y.C."/>
            <person name="Legue V."/>
            <person name="Le Tacon F."/>
            <person name="Marmeisse R."/>
            <person name="Melayah D."/>
            <person name="Montanini B."/>
            <person name="Muratet M."/>
            <person name="Nehls U."/>
            <person name="Niculita-Hirzel H."/>
            <person name="Oudot-Le Secq M.P."/>
            <person name="Peter M."/>
            <person name="Quesneville H."/>
            <person name="Rajashekar B."/>
            <person name="Reich M."/>
            <person name="Rouhier N."/>
            <person name="Schmutz J."/>
            <person name="Yin T."/>
            <person name="Chalot M."/>
            <person name="Henrissat B."/>
            <person name="Kuees U."/>
            <person name="Lucas S."/>
            <person name="Van de Peer Y."/>
            <person name="Podila G.K."/>
            <person name="Polle A."/>
            <person name="Pukkila P.J."/>
            <person name="Richardson P.M."/>
            <person name="Rouze P."/>
            <person name="Sanders I.R."/>
            <person name="Stajich J.E."/>
            <person name="Tunlid A."/>
            <person name="Tuskan G."/>
            <person name="Grigoriev I.V."/>
        </authorList>
    </citation>
    <scope>NUCLEOTIDE SEQUENCE [LARGE SCALE GENOMIC DNA]</scope>
    <source>
        <strain evidence="3">S238N-H82 / ATCC MYA-4686</strain>
    </source>
</reference>
<feature type="region of interest" description="Disordered" evidence="1">
    <location>
        <begin position="1"/>
        <end position="62"/>
    </location>
</feature>
<evidence type="ECO:0000256" key="1">
    <source>
        <dbReference type="SAM" id="MobiDB-lite"/>
    </source>
</evidence>
<dbReference type="Proteomes" id="UP000001194">
    <property type="component" value="Unassembled WGS sequence"/>
</dbReference>
<sequence length="731" mass="79992">MSEVDNASDSDWLDIANGHESDFNDSLSSQDSDRDELNSRPHSRRSSISMGSSKDSEVEAWEGFVDDSEDEAAAFPPGMYTVPLPAAVAELMPTAFIPDIDNDQDPAEDQRVKDALDQSLMGTLSASRSSAGHSSSAHTSIRDLRLSFPDPLTSSRDELNRSYEDVSPSEMTFSDADDLDMTPPTIGPLPRDLSVTPEVQRREAPLPKPTTENGLDIVLYGYSSQIKWSFVEDLVRKAAIASGHTLLTSLENGNDLVQTLRLEKQIRDAPNFYDAITVYDRTNDFPPSEADILNKSSLAIVYLPTPTLPLLSSHTLYLPVYVSGAALGSNLDPQDIAASAEDDWDLLSVPLTKILQFDAENKFSVFNSEELGSVTPPQVHRAFQALSSKPKKTVTKSVSEQASPVNAATISRFALMSLIMGFAFNTAFQPSVPVPTPTARNLTSESSVWLVVQSNQSIIPASATELRNTPSASTLKDVALSVYHPGTTSLSLTSTHSTSLFSSLVSSSKALACRECNSIALKPQTSKEASVYSALDTQLTEAPKPAIQSPLTIIHAKQPEATTTAMNLRLVNTITDAIGVTSKALVKAANNDVGELVEAMDELVNAIKVQADYIVKQSKGKAREIGDQVRELGDQVQGQFQYRNKRARDRAREFTNIGLEFLKDRTDVAKKNAHLLKQTLVESEKWRMCQREQDDGKAWLKEGKLGRKKCRRASTNKEAKLRRATCHDRVI</sequence>
<evidence type="ECO:0000313" key="2">
    <source>
        <dbReference type="EMBL" id="EDR08730.1"/>
    </source>
</evidence>
<dbReference type="RefSeq" id="XP_001880955.1">
    <property type="nucleotide sequence ID" value="XM_001880920.1"/>
</dbReference>
<dbReference type="HOGENOM" id="CLU_386169_0_0_1"/>
<dbReference type="EMBL" id="DS547101">
    <property type="protein sequence ID" value="EDR08730.1"/>
    <property type="molecule type" value="Genomic_DNA"/>
</dbReference>
<organism evidence="3">
    <name type="scientific">Laccaria bicolor (strain S238N-H82 / ATCC MYA-4686)</name>
    <name type="common">Bicoloured deceiver</name>
    <name type="synonym">Laccaria laccata var. bicolor</name>
    <dbReference type="NCBI Taxonomy" id="486041"/>
    <lineage>
        <taxon>Eukaryota</taxon>
        <taxon>Fungi</taxon>
        <taxon>Dikarya</taxon>
        <taxon>Basidiomycota</taxon>
        <taxon>Agaricomycotina</taxon>
        <taxon>Agaricomycetes</taxon>
        <taxon>Agaricomycetidae</taxon>
        <taxon>Agaricales</taxon>
        <taxon>Agaricineae</taxon>
        <taxon>Hydnangiaceae</taxon>
        <taxon>Laccaria</taxon>
    </lineage>
</organism>
<feature type="compositionally biased region" description="Acidic residues" evidence="1">
    <location>
        <begin position="1"/>
        <end position="12"/>
    </location>
</feature>
<proteinExistence type="predicted"/>
<dbReference type="OrthoDB" id="3256495at2759"/>
<gene>
    <name evidence="2" type="ORF">LACBIDRAFT_294248</name>
</gene>
<protein>
    <submittedName>
        <fullName evidence="2">Predicted protein</fullName>
    </submittedName>
</protein>